<organism evidence="1 2">
    <name type="scientific">Acer negundo</name>
    <name type="common">Box elder</name>
    <dbReference type="NCBI Taxonomy" id="4023"/>
    <lineage>
        <taxon>Eukaryota</taxon>
        <taxon>Viridiplantae</taxon>
        <taxon>Streptophyta</taxon>
        <taxon>Embryophyta</taxon>
        <taxon>Tracheophyta</taxon>
        <taxon>Spermatophyta</taxon>
        <taxon>Magnoliopsida</taxon>
        <taxon>eudicotyledons</taxon>
        <taxon>Gunneridae</taxon>
        <taxon>Pentapetalae</taxon>
        <taxon>rosids</taxon>
        <taxon>malvids</taxon>
        <taxon>Sapindales</taxon>
        <taxon>Sapindaceae</taxon>
        <taxon>Hippocastanoideae</taxon>
        <taxon>Acereae</taxon>
        <taxon>Acer</taxon>
    </lineage>
</organism>
<reference evidence="1" key="1">
    <citation type="journal article" date="2022" name="Plant J.">
        <title>Strategies of tolerance reflected in two North American maple genomes.</title>
        <authorList>
            <person name="McEvoy S.L."/>
            <person name="Sezen U.U."/>
            <person name="Trouern-Trend A."/>
            <person name="McMahon S.M."/>
            <person name="Schaberg P.G."/>
            <person name="Yang J."/>
            <person name="Wegrzyn J.L."/>
            <person name="Swenson N.G."/>
        </authorList>
    </citation>
    <scope>NUCLEOTIDE SEQUENCE</scope>
    <source>
        <strain evidence="1">91603</strain>
    </source>
</reference>
<comment type="caution">
    <text evidence="1">The sequence shown here is derived from an EMBL/GenBank/DDBJ whole genome shotgun (WGS) entry which is preliminary data.</text>
</comment>
<protein>
    <submittedName>
        <fullName evidence="1">Uncharacterized protein</fullName>
    </submittedName>
</protein>
<dbReference type="AlphaFoldDB" id="A0AAD5J3Q5"/>
<reference evidence="1" key="2">
    <citation type="submission" date="2023-02" db="EMBL/GenBank/DDBJ databases">
        <authorList>
            <person name="Swenson N.G."/>
            <person name="Wegrzyn J.L."/>
            <person name="Mcevoy S.L."/>
        </authorList>
    </citation>
    <scope>NUCLEOTIDE SEQUENCE</scope>
    <source>
        <strain evidence="1">91603</strain>
        <tissue evidence="1">Leaf</tissue>
    </source>
</reference>
<dbReference type="Proteomes" id="UP001064489">
    <property type="component" value="Chromosome 3"/>
</dbReference>
<dbReference type="EMBL" id="JAJSOW010000100">
    <property type="protein sequence ID" value="KAI9185199.1"/>
    <property type="molecule type" value="Genomic_DNA"/>
</dbReference>
<sequence>MEKKVKKSQPLEEELVRKDIVLKISKVKECDLILELDQAEHTTKEIQGINANEGRKVESWSGSKEMDCTEGKLFDFQSLKGGNVNRINVVGPEFYINQKVVKEGPNSKVGFRFVGPYYKTKSDSQLGLEPSNCNGLGDGLVNY</sequence>
<keyword evidence="2" id="KW-1185">Reference proteome</keyword>
<evidence type="ECO:0000313" key="1">
    <source>
        <dbReference type="EMBL" id="KAI9185199.1"/>
    </source>
</evidence>
<evidence type="ECO:0000313" key="2">
    <source>
        <dbReference type="Proteomes" id="UP001064489"/>
    </source>
</evidence>
<gene>
    <name evidence="1" type="ORF">LWI28_005232</name>
</gene>
<proteinExistence type="predicted"/>
<accession>A0AAD5J3Q5</accession>
<name>A0AAD5J3Q5_ACENE</name>